<dbReference type="RefSeq" id="WP_169119577.1">
    <property type="nucleotide sequence ID" value="NZ_WTVG02000039.1"/>
</dbReference>
<reference evidence="1" key="1">
    <citation type="submission" date="2019-12" db="EMBL/GenBank/DDBJ databases">
        <title>Comparative genomics gives insights into the taxonomy of the Azoarcus-Aromatoleum group and reveals separate origins of nif in the plant-associated Azoarcus and non-plant-associated Aromatoleum sub-groups.</title>
        <authorList>
            <person name="Lafos M."/>
            <person name="Maluk M."/>
            <person name="Batista M."/>
            <person name="Junghare M."/>
            <person name="Carmona M."/>
            <person name="Faoro H."/>
            <person name="Cruz L.M."/>
            <person name="Battistoni F."/>
            <person name="De Souza E."/>
            <person name="Pedrosa F."/>
            <person name="Chen W.-M."/>
            <person name="Poole P.S."/>
            <person name="Dixon R.A."/>
            <person name="James E.K."/>
        </authorList>
    </citation>
    <scope>NUCLEOTIDE SEQUENCE</scope>
    <source>
        <strain evidence="1">LuFRes1</strain>
    </source>
</reference>
<name>A0ABX1PNS6_9RHOO</name>
<gene>
    <name evidence="1" type="ORF">GO606_16305</name>
</gene>
<keyword evidence="2" id="KW-1185">Reference proteome</keyword>
<dbReference type="Proteomes" id="UP000615989">
    <property type="component" value="Unassembled WGS sequence"/>
</dbReference>
<sequence>MEPIRKRFFVNGVPSPALAVHAAYLKPAYKLLDEVRRQMSAGVEQYQRTLTLEDGTNLGASRRHGQTEIHINIHRHAGGQKKSGAFCVWEGNTEQYAQILDWIMSSAVMDTTGKFIYARGDDEEVPNDAELHPERRPGAGTVYAFNAETMAQIGSFKLDSAGLSYVEVSIDTRSNRFFAPFYPGGGTAHALAYWSPGDMVYQQMTVDDSVVYSPVNGGQFAIDGFAVTLLRRDPDFHIKPVPFFLCAYDGTTLARAGELELPTDNNQISVAGSADAGLVASYAHPTGTFPNTNQQITFTSVINGTASVPATLSSEALGVSHAFVMDNAGQKAWLSLAGWRDPDVSEYDFALWTYSAAAGWSQVEIDGLETRPFANTFGGLHGGKLVVHDPVTDAVAFLLPDASGVHVFNAKDCFGDPMPAFFVRLAPPMPVYAARACQLYGGVLIFEVIAEQYTYPRYTTIGRLKIGRLFQHKIEQL</sequence>
<evidence type="ECO:0000313" key="1">
    <source>
        <dbReference type="EMBL" id="NMG26249.1"/>
    </source>
</evidence>
<accession>A0ABX1PNS6</accession>
<dbReference type="EMBL" id="WTVG01000061">
    <property type="protein sequence ID" value="NMG26249.1"/>
    <property type="molecule type" value="Genomic_DNA"/>
</dbReference>
<comment type="caution">
    <text evidence="1">The sequence shown here is derived from an EMBL/GenBank/DDBJ whole genome shotgun (WGS) entry which is preliminary data.</text>
</comment>
<protein>
    <submittedName>
        <fullName evidence="1">Uncharacterized protein</fullName>
    </submittedName>
</protein>
<organism evidence="1 2">
    <name type="scientific">Aromatoleum anaerobium</name>
    <dbReference type="NCBI Taxonomy" id="182180"/>
    <lineage>
        <taxon>Bacteria</taxon>
        <taxon>Pseudomonadati</taxon>
        <taxon>Pseudomonadota</taxon>
        <taxon>Betaproteobacteria</taxon>
        <taxon>Rhodocyclales</taxon>
        <taxon>Rhodocyclaceae</taxon>
        <taxon>Aromatoleum</taxon>
    </lineage>
</organism>
<evidence type="ECO:0000313" key="2">
    <source>
        <dbReference type="Proteomes" id="UP000615989"/>
    </source>
</evidence>
<proteinExistence type="predicted"/>